<organism evidence="3 4">
    <name type="scientific">Hyaloscypha variabilis (strain UAMH 11265 / GT02V1 / F)</name>
    <name type="common">Meliniomyces variabilis</name>
    <dbReference type="NCBI Taxonomy" id="1149755"/>
    <lineage>
        <taxon>Eukaryota</taxon>
        <taxon>Fungi</taxon>
        <taxon>Dikarya</taxon>
        <taxon>Ascomycota</taxon>
        <taxon>Pezizomycotina</taxon>
        <taxon>Leotiomycetes</taxon>
        <taxon>Helotiales</taxon>
        <taxon>Hyaloscyphaceae</taxon>
        <taxon>Hyaloscypha</taxon>
        <taxon>Hyaloscypha variabilis</taxon>
    </lineage>
</organism>
<evidence type="ECO:0000313" key="3">
    <source>
        <dbReference type="EMBL" id="PMD34696.1"/>
    </source>
</evidence>
<accession>A0A2J6R862</accession>
<dbReference type="InterPro" id="IPR036864">
    <property type="entry name" value="Zn2-C6_fun-type_DNA-bd_sf"/>
</dbReference>
<sequence>MSGLGSTGPPPALGGNGRYGDLKFQEGGKPAVKRHRSKRRRCDWCDSRHRSCVVTDNPEDENAPCDHCMKHDRVCTYDRSQYQALVQAGRERALERKKRASAAKAAEQGRALKIEEPFPNNSSQYLSNYRKPEESTPSLPSDHLDLSWNGSTQDYQFPTNPYLVGSLSSGYFPSYPATPNYLQTNAFPMTAMISPFAGSATSGVEPPHGPGQISQEPLPDHTTYDIPSDFQYDPPGKTQPIVYSQYIIPPNPFEGVPGLHTPTSFPHIDLTLLQDRFGPQADQLNEEKAETEDLISLALRAIQKAREAGYGLGEDRAYSGEGDETFHK</sequence>
<evidence type="ECO:0000313" key="4">
    <source>
        <dbReference type="Proteomes" id="UP000235786"/>
    </source>
</evidence>
<evidence type="ECO:0008006" key="5">
    <source>
        <dbReference type="Google" id="ProtNLM"/>
    </source>
</evidence>
<dbReference type="SUPFAM" id="SSF57701">
    <property type="entry name" value="Zn2/Cys6 DNA-binding domain"/>
    <property type="match status" value="1"/>
</dbReference>
<dbReference type="AlphaFoldDB" id="A0A2J6R862"/>
<reference evidence="3 4" key="1">
    <citation type="submission" date="2016-04" db="EMBL/GenBank/DDBJ databases">
        <title>A degradative enzymes factory behind the ericoid mycorrhizal symbiosis.</title>
        <authorList>
            <consortium name="DOE Joint Genome Institute"/>
            <person name="Martino E."/>
            <person name="Morin E."/>
            <person name="Grelet G."/>
            <person name="Kuo A."/>
            <person name="Kohler A."/>
            <person name="Daghino S."/>
            <person name="Barry K."/>
            <person name="Choi C."/>
            <person name="Cichocki N."/>
            <person name="Clum A."/>
            <person name="Copeland A."/>
            <person name="Hainaut M."/>
            <person name="Haridas S."/>
            <person name="Labutti K."/>
            <person name="Lindquist E."/>
            <person name="Lipzen A."/>
            <person name="Khouja H.-R."/>
            <person name="Murat C."/>
            <person name="Ohm R."/>
            <person name="Olson A."/>
            <person name="Spatafora J."/>
            <person name="Veneault-Fourrey C."/>
            <person name="Henrissat B."/>
            <person name="Grigoriev I."/>
            <person name="Martin F."/>
            <person name="Perotto S."/>
        </authorList>
    </citation>
    <scope>NUCLEOTIDE SEQUENCE [LARGE SCALE GENOMIC DNA]</scope>
    <source>
        <strain evidence="3 4">F</strain>
    </source>
</reference>
<dbReference type="GO" id="GO:0000981">
    <property type="term" value="F:DNA-binding transcription factor activity, RNA polymerase II-specific"/>
    <property type="evidence" value="ECO:0007669"/>
    <property type="project" value="InterPro"/>
</dbReference>
<dbReference type="InterPro" id="IPR001138">
    <property type="entry name" value="Zn2Cys6_DnaBD"/>
</dbReference>
<evidence type="ECO:0000256" key="2">
    <source>
        <dbReference type="SAM" id="MobiDB-lite"/>
    </source>
</evidence>
<keyword evidence="1" id="KW-0539">Nucleus</keyword>
<feature type="region of interest" description="Disordered" evidence="2">
    <location>
        <begin position="1"/>
        <end position="38"/>
    </location>
</feature>
<dbReference type="GO" id="GO:0008270">
    <property type="term" value="F:zinc ion binding"/>
    <property type="evidence" value="ECO:0007669"/>
    <property type="project" value="InterPro"/>
</dbReference>
<gene>
    <name evidence="3" type="ORF">L207DRAFT_588208</name>
</gene>
<dbReference type="Proteomes" id="UP000235786">
    <property type="component" value="Unassembled WGS sequence"/>
</dbReference>
<dbReference type="CDD" id="cd00067">
    <property type="entry name" value="GAL4"/>
    <property type="match status" value="1"/>
</dbReference>
<protein>
    <recommendedName>
        <fullName evidence="5">Zn(2)-C6 fungal-type domain-containing protein</fullName>
    </recommendedName>
</protein>
<dbReference type="EMBL" id="KZ613953">
    <property type="protein sequence ID" value="PMD34696.1"/>
    <property type="molecule type" value="Genomic_DNA"/>
</dbReference>
<keyword evidence="4" id="KW-1185">Reference proteome</keyword>
<proteinExistence type="predicted"/>
<evidence type="ECO:0000256" key="1">
    <source>
        <dbReference type="ARBA" id="ARBA00023242"/>
    </source>
</evidence>
<name>A0A2J6R862_HYAVF</name>
<feature type="region of interest" description="Disordered" evidence="2">
    <location>
        <begin position="199"/>
        <end position="225"/>
    </location>
</feature>
<feature type="region of interest" description="Disordered" evidence="2">
    <location>
        <begin position="113"/>
        <end position="147"/>
    </location>
</feature>